<gene>
    <name evidence="2" type="ORF">G0Q06_04445</name>
</gene>
<dbReference type="PROSITE" id="PS50206">
    <property type="entry name" value="RHODANESE_3"/>
    <property type="match status" value="1"/>
</dbReference>
<dbReference type="EMBL" id="JAAGNX010000001">
    <property type="protein sequence ID" value="NDV61692.1"/>
    <property type="molecule type" value="Genomic_DNA"/>
</dbReference>
<dbReference type="Gene3D" id="3.40.250.10">
    <property type="entry name" value="Rhodanese-like domain"/>
    <property type="match status" value="1"/>
</dbReference>
<keyword evidence="2" id="KW-0808">Transferase</keyword>
<dbReference type="Proteomes" id="UP000478417">
    <property type="component" value="Unassembled WGS sequence"/>
</dbReference>
<dbReference type="SUPFAM" id="SSF52821">
    <property type="entry name" value="Rhodanese/Cell cycle control phosphatase"/>
    <property type="match status" value="1"/>
</dbReference>
<reference evidence="2 3" key="1">
    <citation type="submission" date="2020-02" db="EMBL/GenBank/DDBJ databases">
        <title>Albibacoteraceae fam. nov., the first described family within the subdivision 4 Verrucomicrobia.</title>
        <authorList>
            <person name="Xi F."/>
        </authorList>
    </citation>
    <scope>NUCLEOTIDE SEQUENCE [LARGE SCALE GENOMIC DNA]</scope>
    <source>
        <strain evidence="2 3">CK1056</strain>
    </source>
</reference>
<accession>A0A6B2LZW1</accession>
<dbReference type="InterPro" id="IPR050229">
    <property type="entry name" value="GlpE_sulfurtransferase"/>
</dbReference>
<dbReference type="SMART" id="SM00450">
    <property type="entry name" value="RHOD"/>
    <property type="match status" value="1"/>
</dbReference>
<dbReference type="PANTHER" id="PTHR43031:SF17">
    <property type="entry name" value="SULFURTRANSFERASE YTWF-RELATED"/>
    <property type="match status" value="1"/>
</dbReference>
<dbReference type="Pfam" id="PF00581">
    <property type="entry name" value="Rhodanese"/>
    <property type="match status" value="1"/>
</dbReference>
<name>A0A6B2LZW1_9BACT</name>
<comment type="caution">
    <text evidence="2">The sequence shown here is derived from an EMBL/GenBank/DDBJ whole genome shotgun (WGS) entry which is preliminary data.</text>
</comment>
<dbReference type="InterPro" id="IPR036873">
    <property type="entry name" value="Rhodanese-like_dom_sf"/>
</dbReference>
<evidence type="ECO:0000313" key="3">
    <source>
        <dbReference type="Proteomes" id="UP000478417"/>
    </source>
</evidence>
<protein>
    <submittedName>
        <fullName evidence="2">Sulfurtransferase</fullName>
    </submittedName>
</protein>
<proteinExistence type="predicted"/>
<dbReference type="PANTHER" id="PTHR43031">
    <property type="entry name" value="FAD-DEPENDENT OXIDOREDUCTASE"/>
    <property type="match status" value="1"/>
</dbReference>
<dbReference type="InterPro" id="IPR001763">
    <property type="entry name" value="Rhodanese-like_dom"/>
</dbReference>
<evidence type="ECO:0000313" key="2">
    <source>
        <dbReference type="EMBL" id="NDV61692.1"/>
    </source>
</evidence>
<keyword evidence="3" id="KW-1185">Reference proteome</keyword>
<dbReference type="GO" id="GO:0016740">
    <property type="term" value="F:transferase activity"/>
    <property type="evidence" value="ECO:0007669"/>
    <property type="project" value="UniProtKB-KW"/>
</dbReference>
<dbReference type="AlphaFoldDB" id="A0A6B2LZW1"/>
<feature type="domain" description="Rhodanese" evidence="1">
    <location>
        <begin position="32"/>
        <end position="120"/>
    </location>
</feature>
<evidence type="ECO:0000259" key="1">
    <source>
        <dbReference type="PROSITE" id="PS50206"/>
    </source>
</evidence>
<organism evidence="2 3">
    <name type="scientific">Oceanipulchritudo coccoides</name>
    <dbReference type="NCBI Taxonomy" id="2706888"/>
    <lineage>
        <taxon>Bacteria</taxon>
        <taxon>Pseudomonadati</taxon>
        <taxon>Verrucomicrobiota</taxon>
        <taxon>Opitutia</taxon>
        <taxon>Puniceicoccales</taxon>
        <taxon>Oceanipulchritudinaceae</taxon>
        <taxon>Oceanipulchritudo</taxon>
    </lineage>
</organism>
<sequence>MVPEGFTENTDSPNSSYPVEVDVQAASACLSGESPPLLLDVREQNERDYCNLGEGLHIPTGEIPFQWESLPRDQHILVYCHHGMRSHRVTLFLRERGFQKVQSMKGGIDSWSREIDPEVPRY</sequence>